<dbReference type="InterPro" id="IPR007698">
    <property type="entry name" value="AlaDH/PNT_NAD(H)-bd"/>
</dbReference>
<dbReference type="InterPro" id="IPR014215">
    <property type="entry name" value="Dipicolinic_acid_synth_A"/>
</dbReference>
<dbReference type="Proteomes" id="UP000054709">
    <property type="component" value="Unassembled WGS sequence"/>
</dbReference>
<keyword evidence="4" id="KW-1185">Reference proteome</keyword>
<dbReference type="RefSeq" id="WP_060623098.1">
    <property type="nucleotide sequence ID" value="NZ_LCZJ02000018.1"/>
</dbReference>
<dbReference type="EMBL" id="LCZJ02000018">
    <property type="protein sequence ID" value="KTD87603.1"/>
    <property type="molecule type" value="Genomic_DNA"/>
</dbReference>
<protein>
    <submittedName>
        <fullName evidence="3">Dipicolinate synthase subunit A</fullName>
    </submittedName>
</protein>
<dbReference type="Pfam" id="PF16924">
    <property type="entry name" value="DpaA_N"/>
    <property type="match status" value="1"/>
</dbReference>
<evidence type="ECO:0000259" key="2">
    <source>
        <dbReference type="Pfam" id="PF16924"/>
    </source>
</evidence>
<evidence type="ECO:0000313" key="3">
    <source>
        <dbReference type="EMBL" id="KTD87603.1"/>
    </source>
</evidence>
<reference evidence="3 4" key="1">
    <citation type="journal article" date="2015" name="Int. Biodeterior. Biodegradation">
        <title>Physiological and genetic screening methods for the isolation of methyl tert-butyl ether-degrading bacteria for bioremediation purposes.</title>
        <authorList>
            <person name="Guisado I.M."/>
            <person name="Purswani J."/>
            <person name="Gonzalez Lopez J."/>
            <person name="Pozo C."/>
        </authorList>
    </citation>
    <scope>NUCLEOTIDE SEQUENCE [LARGE SCALE GENOMIC DNA]</scope>
    <source>
        <strain evidence="3 4">SH7</strain>
    </source>
</reference>
<feature type="domain" description="Dipicolinate synthase subunit A N-terminal" evidence="2">
    <location>
        <begin position="7"/>
        <end position="122"/>
    </location>
</feature>
<evidence type="ECO:0000259" key="1">
    <source>
        <dbReference type="Pfam" id="PF01262"/>
    </source>
</evidence>
<dbReference type="SUPFAM" id="SSF51735">
    <property type="entry name" value="NAD(P)-binding Rossmann-fold domains"/>
    <property type="match status" value="1"/>
</dbReference>
<dbReference type="InterPro" id="IPR031629">
    <property type="entry name" value="DpaA_N"/>
</dbReference>
<name>A0A0W1B2D1_9BACL</name>
<proteinExistence type="predicted"/>
<gene>
    <name evidence="3" type="ORF">UQ64_12425</name>
</gene>
<evidence type="ECO:0000313" key="4">
    <source>
        <dbReference type="Proteomes" id="UP000054709"/>
    </source>
</evidence>
<feature type="domain" description="Alanine dehydrogenase/pyridine nucleotide transhydrogenase NAD(H)-binding" evidence="1">
    <location>
        <begin position="152"/>
        <end position="275"/>
    </location>
</feature>
<organism evidence="3 4">
    <name type="scientific">Paenibacillus etheri</name>
    <dbReference type="NCBI Taxonomy" id="1306852"/>
    <lineage>
        <taxon>Bacteria</taxon>
        <taxon>Bacillati</taxon>
        <taxon>Bacillota</taxon>
        <taxon>Bacilli</taxon>
        <taxon>Bacillales</taxon>
        <taxon>Paenibacillaceae</taxon>
        <taxon>Paenibacillus</taxon>
    </lineage>
</organism>
<sequence>MLTGVRIVFLGGDARQLEVIRKCVELDATVSAAGFDKWEAPCPGVSLEQMTVELLSNADVLVLPTVGCDDEGNISALFSSERLTLLEEHFAALPPHCLVYSGMAKSYLRGMCAKHSLKLIELLNRDDVAIYNSIPTAEGALVMAIQNTDFTIHSSKSMVLGLGRTGFTMARSLQGLGANVKVGVRKQEHYARAEEMGWKPFMTSELLVHVPEVDLIFNTIPSMVITAQILSRISPNCLIVDLASAPGGCDFRYAEKRGIKAMLAPGLPGIVAPKSAGIIMANALVQSISDEALIKGDE</sequence>
<dbReference type="Pfam" id="PF01262">
    <property type="entry name" value="AlaDh_PNT_C"/>
    <property type="match status" value="1"/>
</dbReference>
<dbReference type="Gene3D" id="3.40.50.720">
    <property type="entry name" value="NAD(P)-binding Rossmann-like Domain"/>
    <property type="match status" value="2"/>
</dbReference>
<dbReference type="NCBIfam" id="NF006162">
    <property type="entry name" value="PRK08306.1"/>
    <property type="match status" value="1"/>
</dbReference>
<comment type="caution">
    <text evidence="3">The sequence shown here is derived from an EMBL/GenBank/DDBJ whole genome shotgun (WGS) entry which is preliminary data.</text>
</comment>
<dbReference type="OrthoDB" id="8840764at2"/>
<dbReference type="NCBIfam" id="TIGR02853">
    <property type="entry name" value="spore_dpaA"/>
    <property type="match status" value="1"/>
</dbReference>
<accession>A0A0W1B2D1</accession>
<dbReference type="AlphaFoldDB" id="A0A0W1B2D1"/>
<dbReference type="InterPro" id="IPR036291">
    <property type="entry name" value="NAD(P)-bd_dom_sf"/>
</dbReference>